<protein>
    <submittedName>
        <fullName evidence="2">Uncharacterized protein</fullName>
    </submittedName>
</protein>
<proteinExistence type="predicted"/>
<dbReference type="EMBL" id="LUGG01000002">
    <property type="protein sequence ID" value="OBZ77388.1"/>
    <property type="molecule type" value="Genomic_DNA"/>
</dbReference>
<dbReference type="OMA" id="WARWSSK"/>
<feature type="compositionally biased region" description="Pro residues" evidence="1">
    <location>
        <begin position="336"/>
        <end position="345"/>
    </location>
</feature>
<evidence type="ECO:0000256" key="1">
    <source>
        <dbReference type="SAM" id="MobiDB-lite"/>
    </source>
</evidence>
<dbReference type="AlphaFoldDB" id="A0A1C7MKQ1"/>
<comment type="caution">
    <text evidence="2">The sequence shown here is derived from an EMBL/GenBank/DDBJ whole genome shotgun (WGS) entry which is preliminary data.</text>
</comment>
<feature type="compositionally biased region" description="Low complexity" evidence="1">
    <location>
        <begin position="346"/>
        <end position="362"/>
    </location>
</feature>
<feature type="compositionally biased region" description="Low complexity" evidence="1">
    <location>
        <begin position="102"/>
        <end position="122"/>
    </location>
</feature>
<evidence type="ECO:0000313" key="3">
    <source>
        <dbReference type="Proteomes" id="UP000092993"/>
    </source>
</evidence>
<sequence>MIRHANESEPSATLFQPADAHSRSHLLRSFIPMPPHRAPPHLLRPPDYSPTYLLYPLFPFSTPSSTPSPVPRISTPSSRPAYPFPSSSSQGLRSPLTPPQAFTTRPSLTSPTSTSPHSFPLTRNNHGMSPAGPHAAQDRATDALTRQIDEATSQLVALSDTIARARSGLVQELVEVFSVVEVGGRPPLGGKAGTKGEWTIGGLVLPVPGDIRSMYLLPWKPLAIWTASIDRKLLFDIRIPTRSYQRGPHAHASFSLPSRILSWHQAPFRSYLEPIIHSTLFEFFNRVWEPKGNGLLGVGVPWIGACKGGESGGWAWSTKQPLHVSSSPAAPSATTTPPPSSPSHPTPHSRSMTTPAPSASSPITKAISLSASSLADSQLADEPPSTSAHGSAFTTALAMLLYDVCYLAHTQAVEVPLAQAGEVLGNLWASGTRQASLAAVCHVDELTSCLVLLNRRSHATSPLLPAPTPPTFPLDFAQLLQATAANPTRPRARGTSGKAVRRTERIIEEDEDGWDLVDADVRANI</sequence>
<feature type="compositionally biased region" description="Low complexity" evidence="1">
    <location>
        <begin position="325"/>
        <end position="335"/>
    </location>
</feature>
<keyword evidence="3" id="KW-1185">Reference proteome</keyword>
<organism evidence="2 3">
    <name type="scientific">Grifola frondosa</name>
    <name type="common">Maitake</name>
    <name type="synonym">Polyporus frondosus</name>
    <dbReference type="NCBI Taxonomy" id="5627"/>
    <lineage>
        <taxon>Eukaryota</taxon>
        <taxon>Fungi</taxon>
        <taxon>Dikarya</taxon>
        <taxon>Basidiomycota</taxon>
        <taxon>Agaricomycotina</taxon>
        <taxon>Agaricomycetes</taxon>
        <taxon>Polyporales</taxon>
        <taxon>Grifolaceae</taxon>
        <taxon>Grifola</taxon>
    </lineage>
</organism>
<dbReference type="Proteomes" id="UP000092993">
    <property type="component" value="Unassembled WGS sequence"/>
</dbReference>
<accession>A0A1C7MKQ1</accession>
<name>A0A1C7MKQ1_GRIFR</name>
<gene>
    <name evidence="2" type="ORF">A0H81_02744</name>
</gene>
<evidence type="ECO:0000313" key="2">
    <source>
        <dbReference type="EMBL" id="OBZ77388.1"/>
    </source>
</evidence>
<feature type="compositionally biased region" description="Low complexity" evidence="1">
    <location>
        <begin position="63"/>
        <end position="80"/>
    </location>
</feature>
<reference evidence="2 3" key="1">
    <citation type="submission" date="2016-03" db="EMBL/GenBank/DDBJ databases">
        <title>Whole genome sequencing of Grifola frondosa 9006-11.</title>
        <authorList>
            <person name="Min B."/>
            <person name="Park H."/>
            <person name="Kim J.-G."/>
            <person name="Cho H."/>
            <person name="Oh Y.-L."/>
            <person name="Kong W.-S."/>
            <person name="Choi I.-G."/>
        </authorList>
    </citation>
    <scope>NUCLEOTIDE SEQUENCE [LARGE SCALE GENOMIC DNA]</scope>
    <source>
        <strain evidence="2 3">9006-11</strain>
    </source>
</reference>
<feature type="region of interest" description="Disordered" evidence="1">
    <location>
        <begin position="63"/>
        <end position="136"/>
    </location>
</feature>
<feature type="region of interest" description="Disordered" evidence="1">
    <location>
        <begin position="320"/>
        <end position="362"/>
    </location>
</feature>
<dbReference type="OrthoDB" id="16772at2759"/>